<dbReference type="SUPFAM" id="SSF53901">
    <property type="entry name" value="Thiolase-like"/>
    <property type="match status" value="1"/>
</dbReference>
<reference evidence="1 2" key="1">
    <citation type="journal article" date="2019" name="PLoS ONE">
        <title>Pup mortality in New Zealand sea lions (Phocarctos hookeri) at Enderby Island, Auckland Islands, 2013-18.</title>
        <authorList>
            <person name="Michael S.A."/>
            <person name="Hayman D.T.S."/>
            <person name="Gray R."/>
            <person name="Zhang J."/>
            <person name="Rogers L."/>
            <person name="Roe W.D."/>
        </authorList>
    </citation>
    <scope>NUCLEOTIDE SEQUENCE [LARGE SCALE GENOMIC DNA]</scope>
    <source>
        <strain evidence="1 2">SM868</strain>
    </source>
</reference>
<keyword evidence="2" id="KW-1185">Reference proteome</keyword>
<evidence type="ECO:0000313" key="1">
    <source>
        <dbReference type="EMBL" id="MUG33550.1"/>
    </source>
</evidence>
<feature type="non-terminal residue" evidence="1">
    <location>
        <position position="1"/>
    </location>
</feature>
<dbReference type="EMBL" id="WFKQ01000142">
    <property type="protein sequence ID" value="MUG33550.1"/>
    <property type="molecule type" value="Genomic_DNA"/>
</dbReference>
<dbReference type="AlphaFoldDB" id="A0A844M472"/>
<gene>
    <name evidence="1" type="ORF">GB996_12285</name>
</gene>
<sequence length="85" mass="9180">LSITPITEDIITLAASAADQILTDDDKEHIDMVILATETSVDQSKAASVYVHQLMGIQPFARSIEMKEACYSATAALDYAKLHVA</sequence>
<protein>
    <submittedName>
        <fullName evidence="1">Hydroxymethylglutaryl-CoA synthase</fullName>
    </submittedName>
</protein>
<organism evidence="1 2">
    <name type="scientific">Psychrobacter sanguinis</name>
    <dbReference type="NCBI Taxonomy" id="861445"/>
    <lineage>
        <taxon>Bacteria</taxon>
        <taxon>Pseudomonadati</taxon>
        <taxon>Pseudomonadota</taxon>
        <taxon>Gammaproteobacteria</taxon>
        <taxon>Moraxellales</taxon>
        <taxon>Moraxellaceae</taxon>
        <taxon>Psychrobacter</taxon>
    </lineage>
</organism>
<comment type="caution">
    <text evidence="1">The sequence shown here is derived from an EMBL/GenBank/DDBJ whole genome shotgun (WGS) entry which is preliminary data.</text>
</comment>
<proteinExistence type="predicted"/>
<dbReference type="GO" id="GO:0016746">
    <property type="term" value="F:acyltransferase activity"/>
    <property type="evidence" value="ECO:0007669"/>
    <property type="project" value="InterPro"/>
</dbReference>
<dbReference type="InterPro" id="IPR016039">
    <property type="entry name" value="Thiolase-like"/>
</dbReference>
<dbReference type="Gene3D" id="3.40.47.10">
    <property type="match status" value="1"/>
</dbReference>
<dbReference type="Proteomes" id="UP000442109">
    <property type="component" value="Unassembled WGS sequence"/>
</dbReference>
<accession>A0A844M472</accession>
<feature type="non-terminal residue" evidence="1">
    <location>
        <position position="85"/>
    </location>
</feature>
<name>A0A844M472_9GAMM</name>
<evidence type="ECO:0000313" key="2">
    <source>
        <dbReference type="Proteomes" id="UP000442109"/>
    </source>
</evidence>